<accession>A0ABR1FB52</accession>
<dbReference type="EMBL" id="JBBJBU010000001">
    <property type="protein sequence ID" value="KAK7207083.1"/>
    <property type="molecule type" value="Genomic_DNA"/>
</dbReference>
<dbReference type="GeneID" id="90036803"/>
<dbReference type="RefSeq" id="XP_064770116.1">
    <property type="nucleotide sequence ID" value="XM_064911291.1"/>
</dbReference>
<dbReference type="Proteomes" id="UP001498771">
    <property type="component" value="Unassembled WGS sequence"/>
</dbReference>
<sequence length="109" mass="12667">MPFLFFCLLLELSHSLFFAIYTSTFCLFIFCTRVPSEDRCIALRLRHCQQPCIKLSTRTCLIDSHSTYNASVSFFFYNPDLFSFSPSRCLSQPVLLFAFLAVPSIRDFH</sequence>
<comment type="caution">
    <text evidence="2">The sequence shown here is derived from an EMBL/GenBank/DDBJ whole genome shotgun (WGS) entry which is preliminary data.</text>
</comment>
<name>A0ABR1FB52_9ASCO</name>
<organism evidence="2 3">
    <name type="scientific">Myxozyma melibiosi</name>
    <dbReference type="NCBI Taxonomy" id="54550"/>
    <lineage>
        <taxon>Eukaryota</taxon>
        <taxon>Fungi</taxon>
        <taxon>Dikarya</taxon>
        <taxon>Ascomycota</taxon>
        <taxon>Saccharomycotina</taxon>
        <taxon>Lipomycetes</taxon>
        <taxon>Lipomycetales</taxon>
        <taxon>Lipomycetaceae</taxon>
        <taxon>Myxozyma</taxon>
    </lineage>
</organism>
<proteinExistence type="predicted"/>
<feature type="signal peptide" evidence="1">
    <location>
        <begin position="1"/>
        <end position="15"/>
    </location>
</feature>
<feature type="chain" id="PRO_5047207025" description="Secreted protein" evidence="1">
    <location>
        <begin position="16"/>
        <end position="109"/>
    </location>
</feature>
<evidence type="ECO:0000313" key="3">
    <source>
        <dbReference type="Proteomes" id="UP001498771"/>
    </source>
</evidence>
<evidence type="ECO:0000313" key="2">
    <source>
        <dbReference type="EMBL" id="KAK7207083.1"/>
    </source>
</evidence>
<evidence type="ECO:0008006" key="4">
    <source>
        <dbReference type="Google" id="ProtNLM"/>
    </source>
</evidence>
<keyword evidence="1" id="KW-0732">Signal</keyword>
<protein>
    <recommendedName>
        <fullName evidence="4">Secreted protein</fullName>
    </recommendedName>
</protein>
<gene>
    <name evidence="2" type="ORF">BZA70DRAFT_270452</name>
</gene>
<keyword evidence="3" id="KW-1185">Reference proteome</keyword>
<evidence type="ECO:0000256" key="1">
    <source>
        <dbReference type="SAM" id="SignalP"/>
    </source>
</evidence>
<reference evidence="2 3" key="1">
    <citation type="submission" date="2024-03" db="EMBL/GenBank/DDBJ databases">
        <title>Genome-scale model development and genomic sequencing of the oleaginous clade Lipomyces.</title>
        <authorList>
            <consortium name="Lawrence Berkeley National Laboratory"/>
            <person name="Czajka J.J."/>
            <person name="Han Y."/>
            <person name="Kim J."/>
            <person name="Mondo S.J."/>
            <person name="Hofstad B.A."/>
            <person name="Robles A."/>
            <person name="Haridas S."/>
            <person name="Riley R."/>
            <person name="LaButti K."/>
            <person name="Pangilinan J."/>
            <person name="Andreopoulos W."/>
            <person name="Lipzen A."/>
            <person name="Yan J."/>
            <person name="Wang M."/>
            <person name="Ng V."/>
            <person name="Grigoriev I.V."/>
            <person name="Spatafora J.W."/>
            <person name="Magnuson J.K."/>
            <person name="Baker S.E."/>
            <person name="Pomraning K.R."/>
        </authorList>
    </citation>
    <scope>NUCLEOTIDE SEQUENCE [LARGE SCALE GENOMIC DNA]</scope>
    <source>
        <strain evidence="2 3">Phaff 52-87</strain>
    </source>
</reference>